<accession>A0A2S5G8Z6</accession>
<evidence type="ECO:0000313" key="1">
    <source>
        <dbReference type="EMBL" id="PPA69466.1"/>
    </source>
</evidence>
<name>A0A2S5G8Z6_9BACL</name>
<reference evidence="1 2" key="1">
    <citation type="submission" date="2018-02" db="EMBL/GenBank/DDBJ databases">
        <title>Jeotgalibacillus proteolyticum sp. nov. a protease producing bacterium isolated from ocean sediments of Laizhou Bay.</title>
        <authorList>
            <person name="Li Y."/>
        </authorList>
    </citation>
    <scope>NUCLEOTIDE SEQUENCE [LARGE SCALE GENOMIC DNA]</scope>
    <source>
        <strain evidence="1 2">22-7</strain>
    </source>
</reference>
<evidence type="ECO:0000313" key="2">
    <source>
        <dbReference type="Proteomes" id="UP000239047"/>
    </source>
</evidence>
<dbReference type="AlphaFoldDB" id="A0A2S5G8Z6"/>
<proteinExistence type="predicted"/>
<gene>
    <name evidence="1" type="ORF">C4B60_16955</name>
</gene>
<sequence length="62" mass="7042">MLQISCVSIISMEYYSSFTVALKGFLSFFHMVHLLGVKTDAIFRVLFFYSRGNVKGAANEKQ</sequence>
<comment type="caution">
    <text evidence="1">The sequence shown here is derived from an EMBL/GenBank/DDBJ whole genome shotgun (WGS) entry which is preliminary data.</text>
</comment>
<keyword evidence="2" id="KW-1185">Reference proteome</keyword>
<protein>
    <submittedName>
        <fullName evidence="1">Uncharacterized protein</fullName>
    </submittedName>
</protein>
<organism evidence="1 2">
    <name type="scientific">Jeotgalibacillus proteolyticus</name>
    <dbReference type="NCBI Taxonomy" id="2082395"/>
    <lineage>
        <taxon>Bacteria</taxon>
        <taxon>Bacillati</taxon>
        <taxon>Bacillota</taxon>
        <taxon>Bacilli</taxon>
        <taxon>Bacillales</taxon>
        <taxon>Caryophanaceae</taxon>
        <taxon>Jeotgalibacillus</taxon>
    </lineage>
</organism>
<dbReference type="EMBL" id="PREZ01000006">
    <property type="protein sequence ID" value="PPA69466.1"/>
    <property type="molecule type" value="Genomic_DNA"/>
</dbReference>
<dbReference type="Proteomes" id="UP000239047">
    <property type="component" value="Unassembled WGS sequence"/>
</dbReference>